<evidence type="ECO:0000313" key="3">
    <source>
        <dbReference type="Proteomes" id="UP001501358"/>
    </source>
</evidence>
<proteinExistence type="predicted"/>
<dbReference type="CDD" id="cd07043">
    <property type="entry name" value="STAS_anti-anti-sigma_factors"/>
    <property type="match status" value="1"/>
</dbReference>
<dbReference type="InterPro" id="IPR058548">
    <property type="entry name" value="MlaB-like_STAS"/>
</dbReference>
<feature type="domain" description="STAS" evidence="1">
    <location>
        <begin position="1"/>
        <end position="99"/>
    </location>
</feature>
<evidence type="ECO:0000259" key="1">
    <source>
        <dbReference type="PROSITE" id="PS50801"/>
    </source>
</evidence>
<dbReference type="Pfam" id="PF13466">
    <property type="entry name" value="STAS_2"/>
    <property type="match status" value="1"/>
</dbReference>
<comment type="caution">
    <text evidence="2">The sequence shown here is derived from an EMBL/GenBank/DDBJ whole genome shotgun (WGS) entry which is preliminary data.</text>
</comment>
<name>A0ABP5ZYL3_9ACTN</name>
<evidence type="ECO:0000313" key="2">
    <source>
        <dbReference type="EMBL" id="GAA2507172.1"/>
    </source>
</evidence>
<dbReference type="Gene3D" id="3.30.750.24">
    <property type="entry name" value="STAS domain"/>
    <property type="match status" value="1"/>
</dbReference>
<dbReference type="EMBL" id="BAAATA010000041">
    <property type="protein sequence ID" value="GAA2507172.1"/>
    <property type="molecule type" value="Genomic_DNA"/>
</dbReference>
<dbReference type="SUPFAM" id="SSF52091">
    <property type="entry name" value="SpoIIaa-like"/>
    <property type="match status" value="1"/>
</dbReference>
<organism evidence="2 3">
    <name type="scientific">Streptomyces thermolineatus</name>
    <dbReference type="NCBI Taxonomy" id="44033"/>
    <lineage>
        <taxon>Bacteria</taxon>
        <taxon>Bacillati</taxon>
        <taxon>Actinomycetota</taxon>
        <taxon>Actinomycetes</taxon>
        <taxon>Kitasatosporales</taxon>
        <taxon>Streptomycetaceae</taxon>
        <taxon>Streptomyces</taxon>
    </lineage>
</organism>
<reference evidence="3" key="1">
    <citation type="journal article" date="2019" name="Int. J. Syst. Evol. Microbiol.">
        <title>The Global Catalogue of Microorganisms (GCM) 10K type strain sequencing project: providing services to taxonomists for standard genome sequencing and annotation.</title>
        <authorList>
            <consortium name="The Broad Institute Genomics Platform"/>
            <consortium name="The Broad Institute Genome Sequencing Center for Infectious Disease"/>
            <person name="Wu L."/>
            <person name="Ma J."/>
        </authorList>
    </citation>
    <scope>NUCLEOTIDE SEQUENCE [LARGE SCALE GENOMIC DNA]</scope>
    <source>
        <strain evidence="3">JCM 6307</strain>
    </source>
</reference>
<dbReference type="Proteomes" id="UP001501358">
    <property type="component" value="Unassembled WGS sequence"/>
</dbReference>
<keyword evidence="3" id="KW-1185">Reference proteome</keyword>
<dbReference type="InterPro" id="IPR036513">
    <property type="entry name" value="STAS_dom_sf"/>
</dbReference>
<protein>
    <recommendedName>
        <fullName evidence="1">STAS domain-containing protein</fullName>
    </recommendedName>
</protein>
<gene>
    <name evidence="2" type="ORF">GCM10010406_49730</name>
</gene>
<dbReference type="InterPro" id="IPR002645">
    <property type="entry name" value="STAS_dom"/>
</dbReference>
<dbReference type="PROSITE" id="PS50801">
    <property type="entry name" value="STAS"/>
    <property type="match status" value="1"/>
</dbReference>
<sequence length="108" mass="11736">MLLVVRGHADQAAMDVLSDVIWQHTAGYRPTVLVDLRDVESIDRRALDPLLHAALRLYTSGGNIGLIAPSEPVRDVVARTGTAPLLPAYDDADGALKDLAERSPARRR</sequence>
<accession>A0ABP5ZYL3</accession>